<keyword evidence="3" id="KW-0479">Metal-binding</keyword>
<dbReference type="GO" id="GO:0046872">
    <property type="term" value="F:metal ion binding"/>
    <property type="evidence" value="ECO:0007669"/>
    <property type="project" value="UniProtKB-KW"/>
</dbReference>
<dbReference type="Pfam" id="PF05572">
    <property type="entry name" value="Peptidase_M43"/>
    <property type="match status" value="1"/>
</dbReference>
<evidence type="ECO:0000256" key="2">
    <source>
        <dbReference type="ARBA" id="ARBA00022670"/>
    </source>
</evidence>
<comment type="caution">
    <text evidence="11">The sequence shown here is derived from an EMBL/GenBank/DDBJ whole genome shotgun (WGS) entry which is preliminary data.</text>
</comment>
<accession>A0AAD7J9Y4</accession>
<keyword evidence="2" id="KW-0645">Protease</keyword>
<evidence type="ECO:0000313" key="11">
    <source>
        <dbReference type="EMBL" id="KAJ7758663.1"/>
    </source>
</evidence>
<evidence type="ECO:0000256" key="7">
    <source>
        <dbReference type="ARBA" id="ARBA00023049"/>
    </source>
</evidence>
<dbReference type="InterPro" id="IPR008754">
    <property type="entry name" value="Peptidase_M43"/>
</dbReference>
<dbReference type="AlphaFoldDB" id="A0AAD7J9Y4"/>
<keyword evidence="6" id="KW-0862">Zinc</keyword>
<evidence type="ECO:0000259" key="10">
    <source>
        <dbReference type="Pfam" id="PF05572"/>
    </source>
</evidence>
<dbReference type="EMBL" id="JARKIB010000041">
    <property type="protein sequence ID" value="KAJ7758663.1"/>
    <property type="molecule type" value="Genomic_DNA"/>
</dbReference>
<dbReference type="GO" id="GO:0006508">
    <property type="term" value="P:proteolysis"/>
    <property type="evidence" value="ECO:0007669"/>
    <property type="project" value="UniProtKB-KW"/>
</dbReference>
<evidence type="ECO:0000256" key="9">
    <source>
        <dbReference type="SAM" id="SignalP"/>
    </source>
</evidence>
<dbReference type="CDD" id="cd04275">
    <property type="entry name" value="ZnMc_pappalysin_like"/>
    <property type="match status" value="1"/>
</dbReference>
<dbReference type="SUPFAM" id="SSF55486">
    <property type="entry name" value="Metalloproteases ('zincins'), catalytic domain"/>
    <property type="match status" value="1"/>
</dbReference>
<proteinExistence type="inferred from homology"/>
<protein>
    <submittedName>
        <fullName evidence="11">Metalloprotease</fullName>
    </submittedName>
</protein>
<feature type="domain" description="Peptidase M43 pregnancy-associated plasma-A" evidence="10">
    <location>
        <begin position="206"/>
        <end position="301"/>
    </location>
</feature>
<evidence type="ECO:0000256" key="3">
    <source>
        <dbReference type="ARBA" id="ARBA00022723"/>
    </source>
</evidence>
<keyword evidence="5" id="KW-0378">Hydrolase</keyword>
<dbReference type="PANTHER" id="PTHR47466">
    <property type="match status" value="1"/>
</dbReference>
<feature type="signal peptide" evidence="9">
    <location>
        <begin position="1"/>
        <end position="18"/>
    </location>
</feature>
<dbReference type="GO" id="GO:0008237">
    <property type="term" value="F:metallopeptidase activity"/>
    <property type="evidence" value="ECO:0007669"/>
    <property type="project" value="UniProtKB-KW"/>
</dbReference>
<keyword evidence="8" id="KW-1015">Disulfide bond</keyword>
<dbReference type="InterPro" id="IPR024079">
    <property type="entry name" value="MetalloPept_cat_dom_sf"/>
</dbReference>
<evidence type="ECO:0000256" key="1">
    <source>
        <dbReference type="ARBA" id="ARBA00008721"/>
    </source>
</evidence>
<evidence type="ECO:0000256" key="8">
    <source>
        <dbReference type="ARBA" id="ARBA00023157"/>
    </source>
</evidence>
<organism evidence="11 12">
    <name type="scientific">Mycena metata</name>
    <dbReference type="NCBI Taxonomy" id="1033252"/>
    <lineage>
        <taxon>Eukaryota</taxon>
        <taxon>Fungi</taxon>
        <taxon>Dikarya</taxon>
        <taxon>Basidiomycota</taxon>
        <taxon>Agaricomycotina</taxon>
        <taxon>Agaricomycetes</taxon>
        <taxon>Agaricomycetidae</taxon>
        <taxon>Agaricales</taxon>
        <taxon>Marasmiineae</taxon>
        <taxon>Mycenaceae</taxon>
        <taxon>Mycena</taxon>
    </lineage>
</organism>
<keyword evidence="4 9" id="KW-0732">Signal</keyword>
<evidence type="ECO:0000313" key="12">
    <source>
        <dbReference type="Proteomes" id="UP001215598"/>
    </source>
</evidence>
<keyword evidence="12" id="KW-1185">Reference proteome</keyword>
<feature type="chain" id="PRO_5042156754" evidence="9">
    <location>
        <begin position="19"/>
        <end position="307"/>
    </location>
</feature>
<comment type="similarity">
    <text evidence="1">Belongs to the peptidase M43B family.</text>
</comment>
<evidence type="ECO:0000256" key="5">
    <source>
        <dbReference type="ARBA" id="ARBA00022801"/>
    </source>
</evidence>
<dbReference type="Proteomes" id="UP001215598">
    <property type="component" value="Unassembled WGS sequence"/>
</dbReference>
<evidence type="ECO:0000256" key="4">
    <source>
        <dbReference type="ARBA" id="ARBA00022729"/>
    </source>
</evidence>
<evidence type="ECO:0000256" key="6">
    <source>
        <dbReference type="ARBA" id="ARBA00022833"/>
    </source>
</evidence>
<dbReference type="Gene3D" id="3.40.390.10">
    <property type="entry name" value="Collagenase (Catalytic Domain)"/>
    <property type="match status" value="1"/>
</dbReference>
<sequence>MISIPAITLLFVASFAVGTPTPIPPRLAPRFDCDFILINIRKCGTTMSAANITLAEIHFIANKANKALSTERIANNVNVYWHAISKDTTAAGGNLPASQITNQISQLNTDYAGNLNFVLVNTSRTVNADWFNNAGPSSTQETAMKNALRIGGKADLNVYSVGFTSGSGQGLLGYSTFPVSYSPTSKEDGIVILFSSVPGGTTNGYNLGRTLTHESGHWLGLYHTFQGGCAGSGATATTAGDFVADTPAEANPASGCPTNSPDTCTGSAFPGVDPIHNFMDYTQDSCMNNFTPGQISRMTSQFAMYRT</sequence>
<gene>
    <name evidence="11" type="ORF">B0H16DRAFT_1313775</name>
</gene>
<dbReference type="PANTHER" id="PTHR47466:SF1">
    <property type="entry name" value="METALLOPROTEASE MEP1 (AFU_ORTHOLOGUE AFUA_1G07730)-RELATED"/>
    <property type="match status" value="1"/>
</dbReference>
<keyword evidence="7 11" id="KW-0482">Metalloprotease</keyword>
<reference evidence="11" key="1">
    <citation type="submission" date="2023-03" db="EMBL/GenBank/DDBJ databases">
        <title>Massive genome expansion in bonnet fungi (Mycena s.s.) driven by repeated elements and novel gene families across ecological guilds.</title>
        <authorList>
            <consortium name="Lawrence Berkeley National Laboratory"/>
            <person name="Harder C.B."/>
            <person name="Miyauchi S."/>
            <person name="Viragh M."/>
            <person name="Kuo A."/>
            <person name="Thoen E."/>
            <person name="Andreopoulos B."/>
            <person name="Lu D."/>
            <person name="Skrede I."/>
            <person name="Drula E."/>
            <person name="Henrissat B."/>
            <person name="Morin E."/>
            <person name="Kohler A."/>
            <person name="Barry K."/>
            <person name="LaButti K."/>
            <person name="Morin E."/>
            <person name="Salamov A."/>
            <person name="Lipzen A."/>
            <person name="Mereny Z."/>
            <person name="Hegedus B."/>
            <person name="Baldrian P."/>
            <person name="Stursova M."/>
            <person name="Weitz H."/>
            <person name="Taylor A."/>
            <person name="Grigoriev I.V."/>
            <person name="Nagy L.G."/>
            <person name="Martin F."/>
            <person name="Kauserud H."/>
        </authorList>
    </citation>
    <scope>NUCLEOTIDE SEQUENCE</scope>
    <source>
        <strain evidence="11">CBHHK182m</strain>
    </source>
</reference>
<name>A0AAD7J9Y4_9AGAR</name>